<protein>
    <recommendedName>
        <fullName evidence="2">RNA 2',3'-cyclic phosphodiesterase</fullName>
        <shortName evidence="2">RNA 2',3'-CPDase</shortName>
        <ecNumber evidence="2">3.1.4.58</ecNumber>
    </recommendedName>
</protein>
<evidence type="ECO:0000256" key="2">
    <source>
        <dbReference type="HAMAP-Rule" id="MF_01940"/>
    </source>
</evidence>
<dbReference type="InterPro" id="IPR014051">
    <property type="entry name" value="Phosphoesterase_HXTX"/>
</dbReference>
<dbReference type="PANTHER" id="PTHR35561:SF1">
    <property type="entry name" value="RNA 2',3'-CYCLIC PHOSPHODIESTERASE"/>
    <property type="match status" value="1"/>
</dbReference>
<dbReference type="EMBL" id="JAMFLX010000005">
    <property type="protein sequence ID" value="MCL6269437.1"/>
    <property type="molecule type" value="Genomic_DNA"/>
</dbReference>
<proteinExistence type="inferred from homology"/>
<dbReference type="InterPro" id="IPR009097">
    <property type="entry name" value="Cyclic_Pdiesterase"/>
</dbReference>
<feature type="short sequence motif" description="HXTX 2" evidence="2">
    <location>
        <begin position="138"/>
        <end position="141"/>
    </location>
</feature>
<dbReference type="RefSeq" id="WP_249698447.1">
    <property type="nucleotide sequence ID" value="NZ_JAMFLX010000005.1"/>
</dbReference>
<dbReference type="PANTHER" id="PTHR35561">
    <property type="entry name" value="RNA 2',3'-CYCLIC PHOSPHODIESTERASE"/>
    <property type="match status" value="1"/>
</dbReference>
<dbReference type="EC" id="3.1.4.58" evidence="2"/>
<reference evidence="4 5" key="1">
    <citation type="submission" date="2022-05" db="EMBL/GenBank/DDBJ databases">
        <authorList>
            <person name="Park J.-S."/>
        </authorList>
    </citation>
    <scope>NUCLEOTIDE SEQUENCE [LARGE SCALE GENOMIC DNA]</scope>
    <source>
        <strain evidence="4 5">2012CJ34-2</strain>
    </source>
</reference>
<keyword evidence="5" id="KW-1185">Reference proteome</keyword>
<gene>
    <name evidence="4" type="primary">thpR</name>
    <name evidence="4" type="ORF">M3P05_05695</name>
</gene>
<organism evidence="4 5">
    <name type="scientific">Parendozoicomonas callyspongiae</name>
    <dbReference type="NCBI Taxonomy" id="2942213"/>
    <lineage>
        <taxon>Bacteria</taxon>
        <taxon>Pseudomonadati</taxon>
        <taxon>Pseudomonadota</taxon>
        <taxon>Gammaproteobacteria</taxon>
        <taxon>Oceanospirillales</taxon>
        <taxon>Endozoicomonadaceae</taxon>
        <taxon>Parendozoicomonas</taxon>
    </lineage>
</organism>
<keyword evidence="1 2" id="KW-0378">Hydrolase</keyword>
<feature type="short sequence motif" description="HXTX 1" evidence="2">
    <location>
        <begin position="52"/>
        <end position="55"/>
    </location>
</feature>
<comment type="similarity">
    <text evidence="2">Belongs to the 2H phosphoesterase superfamily. ThpR family.</text>
</comment>
<dbReference type="Pfam" id="PF02834">
    <property type="entry name" value="LigT_PEase"/>
    <property type="match status" value="1"/>
</dbReference>
<dbReference type="Proteomes" id="UP001203338">
    <property type="component" value="Unassembled WGS sequence"/>
</dbReference>
<feature type="domain" description="Phosphoesterase HXTX" evidence="3">
    <location>
        <begin position="39"/>
        <end position="101"/>
    </location>
</feature>
<accession>A0ABT0PF86</accession>
<comment type="function">
    <text evidence="2">Hydrolyzes RNA 2',3'-cyclic phosphodiester to an RNA 2'-phosphomonoester.</text>
</comment>
<comment type="caution">
    <text evidence="4">The sequence shown here is derived from an EMBL/GenBank/DDBJ whole genome shotgun (WGS) entry which is preliminary data.</text>
</comment>
<dbReference type="HAMAP" id="MF_01940">
    <property type="entry name" value="RNA_CPDase"/>
    <property type="match status" value="1"/>
</dbReference>
<comment type="catalytic activity">
    <reaction evidence="2">
        <text>a 3'-end 2',3'-cyclophospho-ribonucleotide-RNA + H2O = a 3'-end 2'-phospho-ribonucleotide-RNA + H(+)</text>
        <dbReference type="Rhea" id="RHEA:11828"/>
        <dbReference type="Rhea" id="RHEA-COMP:10464"/>
        <dbReference type="Rhea" id="RHEA-COMP:17353"/>
        <dbReference type="ChEBI" id="CHEBI:15377"/>
        <dbReference type="ChEBI" id="CHEBI:15378"/>
        <dbReference type="ChEBI" id="CHEBI:83064"/>
        <dbReference type="ChEBI" id="CHEBI:173113"/>
        <dbReference type="EC" id="3.1.4.58"/>
    </reaction>
</comment>
<evidence type="ECO:0000259" key="3">
    <source>
        <dbReference type="Pfam" id="PF02834"/>
    </source>
</evidence>
<dbReference type="NCBIfam" id="TIGR02258">
    <property type="entry name" value="2_5_ligase"/>
    <property type="match status" value="1"/>
</dbReference>
<evidence type="ECO:0000313" key="4">
    <source>
        <dbReference type="EMBL" id="MCL6269437.1"/>
    </source>
</evidence>
<dbReference type="SUPFAM" id="SSF55144">
    <property type="entry name" value="LigT-like"/>
    <property type="match status" value="1"/>
</dbReference>
<sequence length="189" mass="21748">MSHDTNPASQGIRAFIAYILPLDTAALLHKKVKRLQGWDESPVRWTPPQNFHLTLRFLGDSSAEQLEKIKEGLRHELEGFHSFISMSGGVQYFPSDNHPRIMTLTLHSGRRMNDLNRVCERVSCQAGYTPEQRLFRPHVTLARSLSRPLSILPWQIPGYRFNVAELALVQSELRPDGARYRIMETFPLR</sequence>
<feature type="active site" description="Proton donor" evidence="2">
    <location>
        <position position="52"/>
    </location>
</feature>
<dbReference type="Gene3D" id="3.90.1140.10">
    <property type="entry name" value="Cyclic phosphodiesterase"/>
    <property type="match status" value="1"/>
</dbReference>
<evidence type="ECO:0000313" key="5">
    <source>
        <dbReference type="Proteomes" id="UP001203338"/>
    </source>
</evidence>
<dbReference type="InterPro" id="IPR004175">
    <property type="entry name" value="RNA_CPDase"/>
</dbReference>
<feature type="active site" description="Proton acceptor" evidence="2">
    <location>
        <position position="138"/>
    </location>
</feature>
<evidence type="ECO:0000256" key="1">
    <source>
        <dbReference type="ARBA" id="ARBA00022801"/>
    </source>
</evidence>
<name>A0ABT0PF86_9GAMM</name>